<keyword evidence="4" id="KW-1003">Cell membrane</keyword>
<organism evidence="11 12">
    <name type="scientific">Neorhizobium galegae</name>
    <name type="common">Rhizobium galegae</name>
    <dbReference type="NCBI Taxonomy" id="399"/>
    <lineage>
        <taxon>Bacteria</taxon>
        <taxon>Pseudomonadati</taxon>
        <taxon>Pseudomonadota</taxon>
        <taxon>Alphaproteobacteria</taxon>
        <taxon>Hyphomicrobiales</taxon>
        <taxon>Rhizobiaceae</taxon>
        <taxon>Rhizobium/Agrobacterium group</taxon>
        <taxon>Neorhizobium</taxon>
    </lineage>
</organism>
<dbReference type="GO" id="GO:0043190">
    <property type="term" value="C:ATP-binding cassette (ABC) transporter complex"/>
    <property type="evidence" value="ECO:0007669"/>
    <property type="project" value="InterPro"/>
</dbReference>
<evidence type="ECO:0000313" key="11">
    <source>
        <dbReference type="EMBL" id="KAB1088854.1"/>
    </source>
</evidence>
<dbReference type="PANTHER" id="PTHR30614">
    <property type="entry name" value="MEMBRANE COMPONENT OF AMINO ACID ABC TRANSPORTER"/>
    <property type="match status" value="1"/>
</dbReference>
<evidence type="ECO:0000256" key="4">
    <source>
        <dbReference type="ARBA" id="ARBA00022475"/>
    </source>
</evidence>
<dbReference type="AlphaFoldDB" id="A0A6A1TZI1"/>
<dbReference type="Proteomes" id="UP000386575">
    <property type="component" value="Unassembled WGS sequence"/>
</dbReference>
<dbReference type="SUPFAM" id="SSF161098">
    <property type="entry name" value="MetI-like"/>
    <property type="match status" value="1"/>
</dbReference>
<dbReference type="CDD" id="cd06261">
    <property type="entry name" value="TM_PBP2"/>
    <property type="match status" value="1"/>
</dbReference>
<dbReference type="InterPro" id="IPR000515">
    <property type="entry name" value="MetI-like"/>
</dbReference>
<comment type="similarity">
    <text evidence="2">Belongs to the binding-protein-dependent transport system permease family. HisMQ subfamily.</text>
</comment>
<evidence type="ECO:0000256" key="9">
    <source>
        <dbReference type="RuleBase" id="RU363032"/>
    </source>
</evidence>
<gene>
    <name evidence="11" type="ORF">F4V91_22240</name>
</gene>
<keyword evidence="3 9" id="KW-0813">Transport</keyword>
<dbReference type="InterPro" id="IPR035906">
    <property type="entry name" value="MetI-like_sf"/>
</dbReference>
<dbReference type="InterPro" id="IPR010065">
    <property type="entry name" value="AA_ABC_transptr_permease_3TM"/>
</dbReference>
<evidence type="ECO:0000256" key="1">
    <source>
        <dbReference type="ARBA" id="ARBA00004429"/>
    </source>
</evidence>
<comment type="caution">
    <text evidence="11">The sequence shown here is derived from an EMBL/GenBank/DDBJ whole genome shotgun (WGS) entry which is preliminary data.</text>
</comment>
<dbReference type="InterPro" id="IPR043429">
    <property type="entry name" value="ArtM/GltK/GlnP/TcyL/YhdX-like"/>
</dbReference>
<protein>
    <submittedName>
        <fullName evidence="11">Amino acid ABC transporter permease</fullName>
    </submittedName>
</protein>
<feature type="transmembrane region" description="Helical" evidence="9">
    <location>
        <begin position="87"/>
        <end position="107"/>
    </location>
</feature>
<dbReference type="Gene3D" id="1.10.3720.10">
    <property type="entry name" value="MetI-like"/>
    <property type="match status" value="1"/>
</dbReference>
<evidence type="ECO:0000256" key="7">
    <source>
        <dbReference type="ARBA" id="ARBA00022989"/>
    </source>
</evidence>
<evidence type="ECO:0000259" key="10">
    <source>
        <dbReference type="PROSITE" id="PS50928"/>
    </source>
</evidence>
<evidence type="ECO:0000313" key="12">
    <source>
        <dbReference type="Proteomes" id="UP000386575"/>
    </source>
</evidence>
<keyword evidence="5 9" id="KW-0812">Transmembrane</keyword>
<feature type="transmembrane region" description="Helical" evidence="9">
    <location>
        <begin position="20"/>
        <end position="49"/>
    </location>
</feature>
<name>A0A6A1TZI1_NEOGA</name>
<comment type="subcellular location">
    <subcellularLocation>
        <location evidence="1">Cell inner membrane</location>
        <topology evidence="1">Multi-pass membrane protein</topology>
    </subcellularLocation>
    <subcellularLocation>
        <location evidence="9">Cell membrane</location>
        <topology evidence="9">Multi-pass membrane protein</topology>
    </subcellularLocation>
</comment>
<keyword evidence="6" id="KW-0029">Amino-acid transport</keyword>
<proteinExistence type="inferred from homology"/>
<keyword evidence="7 9" id="KW-1133">Transmembrane helix</keyword>
<dbReference type="EMBL" id="VZUL01000002">
    <property type="protein sequence ID" value="KAB1088854.1"/>
    <property type="molecule type" value="Genomic_DNA"/>
</dbReference>
<dbReference type="PANTHER" id="PTHR30614:SF0">
    <property type="entry name" value="L-CYSTINE TRANSPORT SYSTEM PERMEASE PROTEIN TCYL"/>
    <property type="match status" value="1"/>
</dbReference>
<evidence type="ECO:0000256" key="2">
    <source>
        <dbReference type="ARBA" id="ARBA00010072"/>
    </source>
</evidence>
<evidence type="ECO:0000256" key="5">
    <source>
        <dbReference type="ARBA" id="ARBA00022692"/>
    </source>
</evidence>
<keyword evidence="8 9" id="KW-0472">Membrane</keyword>
<dbReference type="Pfam" id="PF00528">
    <property type="entry name" value="BPD_transp_1"/>
    <property type="match status" value="1"/>
</dbReference>
<evidence type="ECO:0000256" key="8">
    <source>
        <dbReference type="ARBA" id="ARBA00023136"/>
    </source>
</evidence>
<evidence type="ECO:0000256" key="3">
    <source>
        <dbReference type="ARBA" id="ARBA00022448"/>
    </source>
</evidence>
<dbReference type="GO" id="GO:0022857">
    <property type="term" value="F:transmembrane transporter activity"/>
    <property type="evidence" value="ECO:0007669"/>
    <property type="project" value="InterPro"/>
</dbReference>
<evidence type="ECO:0000256" key="6">
    <source>
        <dbReference type="ARBA" id="ARBA00022970"/>
    </source>
</evidence>
<reference evidence="11 12" key="1">
    <citation type="submission" date="2019-09" db="EMBL/GenBank/DDBJ databases">
        <title>Genome sequencing of Ng87 strain.</title>
        <authorList>
            <person name="Karasev E.S."/>
            <person name="Andronov E."/>
        </authorList>
    </citation>
    <scope>NUCLEOTIDE SEQUENCE [LARGE SCALE GENOMIC DNA]</scope>
    <source>
        <strain evidence="11 12">Ng87</strain>
    </source>
</reference>
<dbReference type="GO" id="GO:0006865">
    <property type="term" value="P:amino acid transport"/>
    <property type="evidence" value="ECO:0007669"/>
    <property type="project" value="UniProtKB-KW"/>
</dbReference>
<sequence>MTMQFSVETFLHYLAQPRFATVAGVTLLVAIAAQAIGTVIGLILALCALSRHRALRIFSGTWVWLWRGTPPLVQLFLLYFGLPQLGIRLGVLEAGLIGLGCYSGAYMSEIIRGALQSVPPDQMQAARAMGMSWLGAMLHVILPQSVRLILPPFGNEFSSMMRTTSLLSVISFSELLRVTRTAINETYAVIELYAVAAFWYLLMYSAWIIVQSQLERYAAAGSVKRNMTNVAAPATKG</sequence>
<accession>A0A6A1TZI1</accession>
<feature type="domain" description="ABC transmembrane type-1" evidence="10">
    <location>
        <begin position="23"/>
        <end position="211"/>
    </location>
</feature>
<dbReference type="PROSITE" id="PS50928">
    <property type="entry name" value="ABC_TM1"/>
    <property type="match status" value="1"/>
</dbReference>
<feature type="transmembrane region" description="Helical" evidence="9">
    <location>
        <begin position="187"/>
        <end position="210"/>
    </location>
</feature>
<feature type="transmembrane region" description="Helical" evidence="9">
    <location>
        <begin position="61"/>
        <end position="81"/>
    </location>
</feature>
<dbReference type="NCBIfam" id="TIGR01726">
    <property type="entry name" value="HEQRo_perm_3TM"/>
    <property type="match status" value="1"/>
</dbReference>
<feature type="transmembrane region" description="Helical" evidence="9">
    <location>
        <begin position="128"/>
        <end position="150"/>
    </location>
</feature>